<evidence type="ECO:0000313" key="4">
    <source>
        <dbReference type="EMBL" id="CAA9562800.1"/>
    </source>
</evidence>
<accession>A0A6J4UXT5</accession>
<keyword evidence="4" id="KW-0418">Kinase</keyword>
<name>A0A6J4UXT5_9BACT</name>
<dbReference type="PRINTS" id="PR00344">
    <property type="entry name" value="BCTRLSENSOR"/>
</dbReference>
<comment type="catalytic activity">
    <reaction evidence="1">
        <text>ATP + protein L-histidine = ADP + protein N-phospho-L-histidine.</text>
        <dbReference type="EC" id="2.7.13.3"/>
    </reaction>
</comment>
<evidence type="ECO:0000259" key="3">
    <source>
        <dbReference type="PROSITE" id="PS50109"/>
    </source>
</evidence>
<dbReference type="SMART" id="SM00387">
    <property type="entry name" value="HATPase_c"/>
    <property type="match status" value="1"/>
</dbReference>
<dbReference type="EMBL" id="CADCWL010000086">
    <property type="protein sequence ID" value="CAA9562800.1"/>
    <property type="molecule type" value="Genomic_DNA"/>
</dbReference>
<organism evidence="4">
    <name type="scientific">uncultured Thermomicrobiales bacterium</name>
    <dbReference type="NCBI Taxonomy" id="1645740"/>
    <lineage>
        <taxon>Bacteria</taxon>
        <taxon>Pseudomonadati</taxon>
        <taxon>Thermomicrobiota</taxon>
        <taxon>Thermomicrobia</taxon>
        <taxon>Thermomicrobiales</taxon>
        <taxon>environmental samples</taxon>
    </lineage>
</organism>
<dbReference type="AlphaFoldDB" id="A0A6J4UXT5"/>
<feature type="domain" description="Histidine kinase" evidence="3">
    <location>
        <begin position="1"/>
        <end position="145"/>
    </location>
</feature>
<dbReference type="GO" id="GO:0004673">
    <property type="term" value="F:protein histidine kinase activity"/>
    <property type="evidence" value="ECO:0007669"/>
    <property type="project" value="UniProtKB-EC"/>
</dbReference>
<dbReference type="EC" id="2.7.13.3" evidence="2"/>
<evidence type="ECO:0000256" key="1">
    <source>
        <dbReference type="ARBA" id="ARBA00000085"/>
    </source>
</evidence>
<dbReference type="PANTHER" id="PTHR43065">
    <property type="entry name" value="SENSOR HISTIDINE KINASE"/>
    <property type="match status" value="1"/>
</dbReference>
<dbReference type="Pfam" id="PF02518">
    <property type="entry name" value="HATPase_c"/>
    <property type="match status" value="1"/>
</dbReference>
<dbReference type="PANTHER" id="PTHR43065:SF48">
    <property type="entry name" value="HISTIDINE KINASE"/>
    <property type="match status" value="1"/>
</dbReference>
<feature type="non-terminal residue" evidence="4">
    <location>
        <position position="1"/>
    </location>
</feature>
<gene>
    <name evidence="4" type="ORF">AVDCRST_MAG19-1932</name>
</gene>
<dbReference type="Gene3D" id="3.30.565.10">
    <property type="entry name" value="Histidine kinase-like ATPase, C-terminal domain"/>
    <property type="match status" value="1"/>
</dbReference>
<dbReference type="InterPro" id="IPR005467">
    <property type="entry name" value="His_kinase_dom"/>
</dbReference>
<dbReference type="SUPFAM" id="SSF55874">
    <property type="entry name" value="ATPase domain of HSP90 chaperone/DNA topoisomerase II/histidine kinase"/>
    <property type="match status" value="1"/>
</dbReference>
<protein>
    <recommendedName>
        <fullName evidence="2">histidine kinase</fullName>
        <ecNumber evidence="2">2.7.13.3</ecNumber>
    </recommendedName>
</protein>
<dbReference type="InterPro" id="IPR004358">
    <property type="entry name" value="Sig_transdc_His_kin-like_C"/>
</dbReference>
<dbReference type="PROSITE" id="PS50109">
    <property type="entry name" value="HIS_KIN"/>
    <property type="match status" value="1"/>
</dbReference>
<keyword evidence="4" id="KW-0808">Transferase</keyword>
<reference evidence="4" key="1">
    <citation type="submission" date="2020-02" db="EMBL/GenBank/DDBJ databases">
        <authorList>
            <person name="Meier V. D."/>
        </authorList>
    </citation>
    <scope>NUCLEOTIDE SEQUENCE</scope>
    <source>
        <strain evidence="4">AVDCRST_MAG19</strain>
    </source>
</reference>
<dbReference type="InterPro" id="IPR003594">
    <property type="entry name" value="HATPase_dom"/>
</dbReference>
<proteinExistence type="predicted"/>
<sequence>GLESTLTILGHRLREGRIAVARNYDPALPRVWAAGGELNQVWTELIDNAVDAIGGFAEDGGWIGVRTALEPGRVLVEVADDGPGIPPDVLPRIWEPFFTTKGVGAGTGLGLDTVRRTVVERHGGDVRVESRPGETRFQVRLPLSDRLATEATTGSAGG</sequence>
<evidence type="ECO:0000256" key="2">
    <source>
        <dbReference type="ARBA" id="ARBA00012438"/>
    </source>
</evidence>
<dbReference type="InterPro" id="IPR036890">
    <property type="entry name" value="HATPase_C_sf"/>
</dbReference>